<reference evidence="5" key="1">
    <citation type="submission" date="2022-08" db="EMBL/GenBank/DDBJ databases">
        <authorList>
            <person name="Gutierrez-Valencia J."/>
        </authorList>
    </citation>
    <scope>NUCLEOTIDE SEQUENCE</scope>
</reference>
<dbReference type="InterPro" id="IPR051058">
    <property type="entry name" value="GDSL_Est/Lipase"/>
</dbReference>
<dbReference type="InterPro" id="IPR035669">
    <property type="entry name" value="SGNH_plant_lipase-like"/>
</dbReference>
<dbReference type="EMBL" id="CAMGYJ010000002">
    <property type="protein sequence ID" value="CAI0379734.1"/>
    <property type="molecule type" value="Genomic_DNA"/>
</dbReference>
<dbReference type="Gene3D" id="3.40.50.1110">
    <property type="entry name" value="SGNH hydrolase"/>
    <property type="match status" value="1"/>
</dbReference>
<dbReference type="GO" id="GO:0016788">
    <property type="term" value="F:hydrolase activity, acting on ester bonds"/>
    <property type="evidence" value="ECO:0007669"/>
    <property type="project" value="InterPro"/>
</dbReference>
<feature type="chain" id="PRO_5043919910" evidence="4">
    <location>
        <begin position="30"/>
        <end position="369"/>
    </location>
</feature>
<evidence type="ECO:0000256" key="3">
    <source>
        <dbReference type="ARBA" id="ARBA00022963"/>
    </source>
</evidence>
<dbReference type="GO" id="GO:0016042">
    <property type="term" value="P:lipid catabolic process"/>
    <property type="evidence" value="ECO:0007669"/>
    <property type="project" value="UniProtKB-KW"/>
</dbReference>
<evidence type="ECO:0000313" key="6">
    <source>
        <dbReference type="Proteomes" id="UP001154282"/>
    </source>
</evidence>
<dbReference type="Proteomes" id="UP001154282">
    <property type="component" value="Unassembled WGS sequence"/>
</dbReference>
<dbReference type="InterPro" id="IPR036514">
    <property type="entry name" value="SGNH_hydro_sf"/>
</dbReference>
<feature type="signal peptide" evidence="4">
    <location>
        <begin position="1"/>
        <end position="29"/>
    </location>
</feature>
<dbReference type="InterPro" id="IPR001087">
    <property type="entry name" value="GDSL"/>
</dbReference>
<dbReference type="PANTHER" id="PTHR45648">
    <property type="entry name" value="GDSL LIPASE/ACYLHYDROLASE FAMILY PROTEIN (AFU_ORTHOLOGUE AFUA_4G14700)"/>
    <property type="match status" value="1"/>
</dbReference>
<sequence>MALTIATVLSSSLLLFMMVMMMLGSLSEAQMVPATFVFGDSVVDAGNNNYLPLALAKSNYPHYGIDFPTKKPTGRFSNGKLPSDLLAEKVGLPGPPPYLSIKNKKDKNGSISIPLTGLNFASAGAGVFNETGNQLGSHISMTEQVEDFSTVYSKLSAVMGSGGASKSVGKSLFLIVIGSNDMLSYYGSSDLRKKFTPEQRFNQMTSALKSQLEMLYGYGARRFVVAGLLAIGCAPVQRLNTKNYECDPELNSFCNAHNQILRSTLQQFKSEHTDLSYTYFDTYTFFLDLLDNAANYGLTETKAGCCGAGKLEAQFFCLPLSAYCKDRSTHVFFDRLHPTEATYRLVVDAIVDGPKKYVEPMNVRQLVST</sequence>
<comment type="caution">
    <text evidence="5">The sequence shown here is derived from an EMBL/GenBank/DDBJ whole genome shotgun (WGS) entry which is preliminary data.</text>
</comment>
<keyword evidence="2" id="KW-0378">Hydrolase</keyword>
<dbReference type="Pfam" id="PF00657">
    <property type="entry name" value="Lipase_GDSL"/>
    <property type="match status" value="1"/>
</dbReference>
<name>A0AAV0H5E5_9ROSI</name>
<dbReference type="AlphaFoldDB" id="A0AAV0H5E5"/>
<comment type="similarity">
    <text evidence="1">Belongs to the 'GDSL' lipolytic enzyme family.</text>
</comment>
<evidence type="ECO:0000256" key="1">
    <source>
        <dbReference type="ARBA" id="ARBA00008668"/>
    </source>
</evidence>
<evidence type="ECO:0000256" key="4">
    <source>
        <dbReference type="SAM" id="SignalP"/>
    </source>
</evidence>
<dbReference type="SUPFAM" id="SSF52266">
    <property type="entry name" value="SGNH hydrolase"/>
    <property type="match status" value="1"/>
</dbReference>
<keyword evidence="3" id="KW-0443">Lipid metabolism</keyword>
<evidence type="ECO:0000256" key="2">
    <source>
        <dbReference type="ARBA" id="ARBA00022801"/>
    </source>
</evidence>
<keyword evidence="6" id="KW-1185">Reference proteome</keyword>
<organism evidence="5 6">
    <name type="scientific">Linum tenue</name>
    <dbReference type="NCBI Taxonomy" id="586396"/>
    <lineage>
        <taxon>Eukaryota</taxon>
        <taxon>Viridiplantae</taxon>
        <taxon>Streptophyta</taxon>
        <taxon>Embryophyta</taxon>
        <taxon>Tracheophyta</taxon>
        <taxon>Spermatophyta</taxon>
        <taxon>Magnoliopsida</taxon>
        <taxon>eudicotyledons</taxon>
        <taxon>Gunneridae</taxon>
        <taxon>Pentapetalae</taxon>
        <taxon>rosids</taxon>
        <taxon>fabids</taxon>
        <taxon>Malpighiales</taxon>
        <taxon>Linaceae</taxon>
        <taxon>Linum</taxon>
    </lineage>
</organism>
<dbReference type="CDD" id="cd01837">
    <property type="entry name" value="SGNH_plant_lipase_like"/>
    <property type="match status" value="1"/>
</dbReference>
<accession>A0AAV0H5E5</accession>
<keyword evidence="3" id="KW-0442">Lipid degradation</keyword>
<gene>
    <name evidence="5" type="ORF">LITE_LOCUS2372</name>
</gene>
<evidence type="ECO:0000313" key="5">
    <source>
        <dbReference type="EMBL" id="CAI0379734.1"/>
    </source>
</evidence>
<protein>
    <submittedName>
        <fullName evidence="5">Uncharacterized protein</fullName>
    </submittedName>
</protein>
<proteinExistence type="inferred from homology"/>
<keyword evidence="4" id="KW-0732">Signal</keyword>
<dbReference type="PANTHER" id="PTHR45648:SF106">
    <property type="entry name" value="ANTHER-SPECIFIC PROLINE-RICH PROTEIN APG"/>
    <property type="match status" value="1"/>
</dbReference>